<dbReference type="GO" id="GO:0005998">
    <property type="term" value="P:xylulose catabolic process"/>
    <property type="evidence" value="ECO:0007669"/>
    <property type="project" value="UniProtKB-UniRule"/>
</dbReference>
<evidence type="ECO:0000256" key="10">
    <source>
        <dbReference type="RuleBase" id="RU364073"/>
    </source>
</evidence>
<dbReference type="InterPro" id="IPR018484">
    <property type="entry name" value="FGGY_N"/>
</dbReference>
<dbReference type="PROSITE" id="PS00933">
    <property type="entry name" value="FGGY_KINASES_1"/>
    <property type="match status" value="1"/>
</dbReference>
<evidence type="ECO:0000256" key="9">
    <source>
        <dbReference type="RuleBase" id="RU003733"/>
    </source>
</evidence>
<name>A0A418NF65_9SPHN</name>
<dbReference type="Proteomes" id="UP000285092">
    <property type="component" value="Unassembled WGS sequence"/>
</dbReference>
<comment type="function">
    <text evidence="8">Catalyzes the phosphorylation of D-xylulose to D-xylulose 5-phosphate.</text>
</comment>
<keyword evidence="6 8" id="KW-0067">ATP-binding</keyword>
<dbReference type="InterPro" id="IPR006000">
    <property type="entry name" value="Xylulokinase"/>
</dbReference>
<keyword evidence="5 8" id="KW-0418">Kinase</keyword>
<proteinExistence type="inferred from homology"/>
<dbReference type="HAMAP" id="MF_02220">
    <property type="entry name" value="XylB"/>
    <property type="match status" value="1"/>
</dbReference>
<dbReference type="InterPro" id="IPR050406">
    <property type="entry name" value="FGGY_Carb_Kinase"/>
</dbReference>
<keyword evidence="14" id="KW-1185">Reference proteome</keyword>
<evidence type="ECO:0000256" key="3">
    <source>
        <dbReference type="ARBA" id="ARBA00022679"/>
    </source>
</evidence>
<dbReference type="Pfam" id="PF00370">
    <property type="entry name" value="FGGY_N"/>
    <property type="match status" value="1"/>
</dbReference>
<dbReference type="InterPro" id="IPR043129">
    <property type="entry name" value="ATPase_NBD"/>
</dbReference>
<comment type="caution">
    <text evidence="13">The sequence shown here is derived from an EMBL/GenBank/DDBJ whole genome shotgun (WGS) entry which is preliminary data.</text>
</comment>
<evidence type="ECO:0000256" key="1">
    <source>
        <dbReference type="ARBA" id="ARBA00009156"/>
    </source>
</evidence>
<gene>
    <name evidence="8 10 13" type="primary">xylB</name>
    <name evidence="13" type="ORF">D2V04_12785</name>
</gene>
<evidence type="ECO:0000313" key="14">
    <source>
        <dbReference type="Proteomes" id="UP000285092"/>
    </source>
</evidence>
<evidence type="ECO:0000256" key="8">
    <source>
        <dbReference type="HAMAP-Rule" id="MF_02220"/>
    </source>
</evidence>
<feature type="domain" description="Carbohydrate kinase FGGY C-terminal" evidence="12">
    <location>
        <begin position="250"/>
        <end position="431"/>
    </location>
</feature>
<evidence type="ECO:0000259" key="11">
    <source>
        <dbReference type="Pfam" id="PF00370"/>
    </source>
</evidence>
<keyword evidence="2 8" id="KW-0859">Xylose metabolism</keyword>
<feature type="active site" description="Proton acceptor" evidence="8">
    <location>
        <position position="232"/>
    </location>
</feature>
<dbReference type="NCBIfam" id="TIGR01312">
    <property type="entry name" value="XylB"/>
    <property type="match status" value="1"/>
</dbReference>
<comment type="catalytic activity">
    <reaction evidence="8 10">
        <text>D-xylulose + ATP = D-xylulose 5-phosphate + ADP + H(+)</text>
        <dbReference type="Rhea" id="RHEA:10964"/>
        <dbReference type="ChEBI" id="CHEBI:15378"/>
        <dbReference type="ChEBI" id="CHEBI:17140"/>
        <dbReference type="ChEBI" id="CHEBI:30616"/>
        <dbReference type="ChEBI" id="CHEBI:57737"/>
        <dbReference type="ChEBI" id="CHEBI:456216"/>
        <dbReference type="EC" id="2.7.1.17"/>
    </reaction>
</comment>
<feature type="domain" description="Carbohydrate kinase FGGY N-terminal" evidence="11">
    <location>
        <begin position="1"/>
        <end position="239"/>
    </location>
</feature>
<sequence length="484" mass="50819">MYLGIDIGTSAVKAVLLDGEGRLRGEGSAPLSVSRPGPLMSEQDPDDWWRATEAAVLSLPAADRRAVRAVGLAGQMHGATLLDETDRPLRPAILWNDGRSGAECRLLEEAEPRTRSITGNAAMAGFTAPKLLWVREHEPDLFVRTRTVLLPKDYVRLQMTGEKATDLSDASGTLWLDVEARAWSPAMLAATGLDVEAMPSVHEGPEVTGTLRPSVAARWGMDEVSVAAGGGDNAAAAVGLGVVDPGDCFLSLGTSGVCFVATDRLRAAPDNGLHAFCHALPGRWHQMSVMLSAAACLDWAAALLGLDDVPALLAAAEQARMDRSRPIFLPYLSGERTPHADPHAQGVFFGMTATTGAPELALAVLEGVAMGLRDGLDTIVAAGSSPDAITMAGGGSRSSFWGAIIAAALDRPLVFREAGAVGPAFGAARLARLCAEGHADAVIQPPAVTGVEEPDPDRAADFAERQQLFRALYSALQPHFRGHP</sequence>
<dbReference type="RefSeq" id="WP_119514046.1">
    <property type="nucleotide sequence ID" value="NZ_QXFK01000018.1"/>
</dbReference>
<evidence type="ECO:0000313" key="13">
    <source>
        <dbReference type="EMBL" id="RIV76988.1"/>
    </source>
</evidence>
<dbReference type="AlphaFoldDB" id="A0A418NF65"/>
<dbReference type="InterPro" id="IPR018485">
    <property type="entry name" value="FGGY_C"/>
</dbReference>
<dbReference type="GO" id="GO:0042732">
    <property type="term" value="P:D-xylose metabolic process"/>
    <property type="evidence" value="ECO:0007669"/>
    <property type="project" value="UniProtKB-KW"/>
</dbReference>
<dbReference type="EC" id="2.7.1.17" evidence="8 10"/>
<accession>A0A418NF65</accession>
<dbReference type="PROSITE" id="PS00445">
    <property type="entry name" value="FGGY_KINASES_2"/>
    <property type="match status" value="1"/>
</dbReference>
<dbReference type="Pfam" id="PF02782">
    <property type="entry name" value="FGGY_C"/>
    <property type="match status" value="1"/>
</dbReference>
<dbReference type="InterPro" id="IPR000577">
    <property type="entry name" value="Carb_kinase_FGGY"/>
</dbReference>
<comment type="similarity">
    <text evidence="1 8 9">Belongs to the FGGY kinase family.</text>
</comment>
<dbReference type="CDD" id="cd07808">
    <property type="entry name" value="ASKHA_NBD_FGGY_EcXK-like"/>
    <property type="match status" value="1"/>
</dbReference>
<evidence type="ECO:0000256" key="2">
    <source>
        <dbReference type="ARBA" id="ARBA00022629"/>
    </source>
</evidence>
<dbReference type="PANTHER" id="PTHR43095">
    <property type="entry name" value="SUGAR KINASE"/>
    <property type="match status" value="1"/>
</dbReference>
<keyword evidence="3 8" id="KW-0808">Transferase</keyword>
<dbReference type="GO" id="GO:0005524">
    <property type="term" value="F:ATP binding"/>
    <property type="evidence" value="ECO:0007669"/>
    <property type="project" value="UniProtKB-UniRule"/>
</dbReference>
<evidence type="ECO:0000259" key="12">
    <source>
        <dbReference type="Pfam" id="PF02782"/>
    </source>
</evidence>
<keyword evidence="7 8" id="KW-0119">Carbohydrate metabolism</keyword>
<dbReference type="PIRSF" id="PIRSF000538">
    <property type="entry name" value="GlpK"/>
    <property type="match status" value="1"/>
</dbReference>
<evidence type="ECO:0000256" key="7">
    <source>
        <dbReference type="ARBA" id="ARBA00023277"/>
    </source>
</evidence>
<feature type="site" description="Important for activity" evidence="8">
    <location>
        <position position="6"/>
    </location>
</feature>
<keyword evidence="4 8" id="KW-0547">Nucleotide-binding</keyword>
<dbReference type="PANTHER" id="PTHR43095:SF6">
    <property type="entry name" value="XYLULOSE KINASE"/>
    <property type="match status" value="1"/>
</dbReference>
<evidence type="ECO:0000256" key="5">
    <source>
        <dbReference type="ARBA" id="ARBA00022777"/>
    </source>
</evidence>
<feature type="binding site" evidence="8">
    <location>
        <begin position="76"/>
        <end position="77"/>
    </location>
    <ligand>
        <name>substrate</name>
    </ligand>
</feature>
<dbReference type="InterPro" id="IPR018483">
    <property type="entry name" value="Carb_kinase_FGGY_CS"/>
</dbReference>
<dbReference type="EMBL" id="QXFK01000018">
    <property type="protein sequence ID" value="RIV76988.1"/>
    <property type="molecule type" value="Genomic_DNA"/>
</dbReference>
<dbReference type="OrthoDB" id="9805576at2"/>
<dbReference type="SUPFAM" id="SSF53067">
    <property type="entry name" value="Actin-like ATPase domain"/>
    <property type="match status" value="2"/>
</dbReference>
<reference evidence="13 14" key="1">
    <citation type="submission" date="2018-08" db="EMBL/GenBank/DDBJ databases">
        <title>Altererythrobacter sp.Ery1 and Ery12, the genome sequencing of novel strains in genus Alterythrobacter.</title>
        <authorList>
            <person name="Cheng H."/>
            <person name="Wu Y.-H."/>
            <person name="Fang C."/>
            <person name="Xu X.-W."/>
        </authorList>
    </citation>
    <scope>NUCLEOTIDE SEQUENCE [LARGE SCALE GENOMIC DNA]</scope>
    <source>
        <strain evidence="13 14">Ery1</strain>
    </source>
</reference>
<protein>
    <recommendedName>
        <fullName evidence="8 10">Xylulose kinase</fullName>
        <shortName evidence="8 10">Xylulokinase</shortName>
        <ecNumber evidence="8 10">2.7.1.17</ecNumber>
    </recommendedName>
</protein>
<evidence type="ECO:0000256" key="6">
    <source>
        <dbReference type="ARBA" id="ARBA00022840"/>
    </source>
</evidence>
<dbReference type="GO" id="GO:0004856">
    <property type="term" value="F:D-xylulokinase activity"/>
    <property type="evidence" value="ECO:0007669"/>
    <property type="project" value="UniProtKB-UniRule"/>
</dbReference>
<dbReference type="Gene3D" id="3.30.420.40">
    <property type="match status" value="2"/>
</dbReference>
<organism evidence="13 14">
    <name type="scientific">Pelagerythrobacter aerophilus</name>
    <dbReference type="NCBI Taxonomy" id="2306995"/>
    <lineage>
        <taxon>Bacteria</taxon>
        <taxon>Pseudomonadati</taxon>
        <taxon>Pseudomonadota</taxon>
        <taxon>Alphaproteobacteria</taxon>
        <taxon>Sphingomonadales</taxon>
        <taxon>Erythrobacteraceae</taxon>
        <taxon>Pelagerythrobacter</taxon>
    </lineage>
</organism>
<evidence type="ECO:0000256" key="4">
    <source>
        <dbReference type="ARBA" id="ARBA00022741"/>
    </source>
</evidence>